<dbReference type="GeneID" id="79949308"/>
<name>A0AAF0FRR6_9EURY</name>
<keyword evidence="1" id="KW-0472">Membrane</keyword>
<dbReference type="KEGG" id="manq:L1994_02895"/>
<dbReference type="EMBL" id="CP091092">
    <property type="protein sequence ID" value="WFN37352.1"/>
    <property type="molecule type" value="Genomic_DNA"/>
</dbReference>
<feature type="transmembrane region" description="Helical" evidence="1">
    <location>
        <begin position="7"/>
        <end position="30"/>
    </location>
</feature>
<dbReference type="RefSeq" id="WP_278100191.1">
    <property type="nucleotide sequence ID" value="NZ_CP091092.1"/>
</dbReference>
<protein>
    <submittedName>
        <fullName evidence="2">Uncharacterized protein</fullName>
    </submittedName>
</protein>
<evidence type="ECO:0000256" key="1">
    <source>
        <dbReference type="SAM" id="Phobius"/>
    </source>
</evidence>
<dbReference type="AlphaFoldDB" id="A0AAF0FRR6"/>
<evidence type="ECO:0000313" key="2">
    <source>
        <dbReference type="EMBL" id="WFN37352.1"/>
    </source>
</evidence>
<sequence>MKSGKKNLIIISMTLWLVILIIFTVLSSIINLEILFVLWLIGLLVILELSDSVYLQPHYIRYIKSVAAVGVIVFFIIVALKVMEIIGK</sequence>
<dbReference type="InterPro" id="IPR058357">
    <property type="entry name" value="DUF8044"/>
</dbReference>
<reference evidence="2" key="1">
    <citation type="submission" date="2022-01" db="EMBL/GenBank/DDBJ databases">
        <title>Complete genome of Methanomicrobium antiquum DSM 21220.</title>
        <authorList>
            <person name="Chen S.-C."/>
            <person name="You Y.-T."/>
            <person name="Zhou Y.-Z."/>
            <person name="Lai M.-C."/>
        </authorList>
    </citation>
    <scope>NUCLEOTIDE SEQUENCE</scope>
    <source>
        <strain evidence="2">DSM 21220</strain>
    </source>
</reference>
<gene>
    <name evidence="2" type="ORF">L1994_02895</name>
</gene>
<dbReference type="Pfam" id="PF26161">
    <property type="entry name" value="DUF8044"/>
    <property type="match status" value="1"/>
</dbReference>
<evidence type="ECO:0000313" key="3">
    <source>
        <dbReference type="Proteomes" id="UP001218895"/>
    </source>
</evidence>
<feature type="transmembrane region" description="Helical" evidence="1">
    <location>
        <begin position="66"/>
        <end position="86"/>
    </location>
</feature>
<keyword evidence="3" id="KW-1185">Reference proteome</keyword>
<organism evidence="2 3">
    <name type="scientific">Methanomicrobium antiquum</name>
    <dbReference type="NCBI Taxonomy" id="487686"/>
    <lineage>
        <taxon>Archaea</taxon>
        <taxon>Methanobacteriati</taxon>
        <taxon>Methanobacteriota</taxon>
        <taxon>Stenosarchaea group</taxon>
        <taxon>Methanomicrobia</taxon>
        <taxon>Methanomicrobiales</taxon>
        <taxon>Methanomicrobiaceae</taxon>
        <taxon>Methanomicrobium</taxon>
    </lineage>
</organism>
<feature type="transmembrane region" description="Helical" evidence="1">
    <location>
        <begin position="36"/>
        <end position="54"/>
    </location>
</feature>
<proteinExistence type="predicted"/>
<keyword evidence="1" id="KW-0812">Transmembrane</keyword>
<keyword evidence="1" id="KW-1133">Transmembrane helix</keyword>
<accession>A0AAF0FRR6</accession>
<dbReference type="Proteomes" id="UP001218895">
    <property type="component" value="Chromosome"/>
</dbReference>